<dbReference type="OrthoDB" id="5817163at2"/>
<reference evidence="3 4" key="1">
    <citation type="submission" date="2018-12" db="EMBL/GenBank/DDBJ databases">
        <title>Genomic taxonomy of the Vibrionaceae family.</title>
        <authorList>
            <person name="Gomez-Gil B."/>
            <person name="Enciso-Ibarra K."/>
        </authorList>
    </citation>
    <scope>NUCLEOTIDE SEQUENCE [LARGE SCALE GENOMIC DNA]</scope>
    <source>
        <strain evidence="3 4">CAIM 594</strain>
    </source>
</reference>
<evidence type="ECO:0000313" key="4">
    <source>
        <dbReference type="Proteomes" id="UP000269041"/>
    </source>
</evidence>
<dbReference type="InterPro" id="IPR020845">
    <property type="entry name" value="AMP-binding_CS"/>
</dbReference>
<comment type="caution">
    <text evidence="3">The sequence shown here is derived from an EMBL/GenBank/DDBJ whole genome shotgun (WGS) entry which is preliminary data.</text>
</comment>
<keyword evidence="4" id="KW-1185">Reference proteome</keyword>
<protein>
    <recommendedName>
        <fullName evidence="5">Amino acid adenylation domain-containing protein</fullName>
    </recommendedName>
</protein>
<dbReference type="PROSITE" id="PS00455">
    <property type="entry name" value="AMP_BINDING"/>
    <property type="match status" value="1"/>
</dbReference>
<sequence length="523" mass="59109">NMKQLLHFDFHESTALFPDNIAIEEENGVIISYAELNRLANKYKGFLLDTSILSPYVAILSEVNSDSIASILGVLKSKKTYVPLDVQSPHKRLKKIIENLEIQTIIVDNSLILDNLELLKHPTIKSVLYFGTTQIDESLPSNFINIESVNVIDDSVTTHNQVSDDLAYVLHTSGSTGNPKGIMLSHRNAKTFVDWMQKEFILEPNDKVMARAPLKFDLSVFDIFNTLSVGATIVCFDWNKKRSREQRHVDYVELLERSKATIMYSTPSTFITLKDKAGLGKNINNLRQIMYAGEPFPITQLISLKQTLNNVRVANIYGPTETNIITCFWVDEIDESWDSIPLGDVVDDTEIIVVSDDSNRICELNEVGELWCRGGTVTSGYVGQKELTDVCLIDSPFHLYPAKYWRTGDYGYLGSDGLLYYRGRKDHMIKANGYRIEIGEVESAISRHPDISEVCVIFKANSLVCHYSSKSGCKHNESTLVDFVSNHIPNYMIPNIWFNHYELPKTSSGKVDRQALAKKEDTI</sequence>
<gene>
    <name evidence="3" type="ORF">EJA03_08850</name>
</gene>
<evidence type="ECO:0000313" key="3">
    <source>
        <dbReference type="EMBL" id="RSD31392.1"/>
    </source>
</evidence>
<dbReference type="SUPFAM" id="SSF56801">
    <property type="entry name" value="Acetyl-CoA synthetase-like"/>
    <property type="match status" value="1"/>
</dbReference>
<dbReference type="Gene3D" id="3.30.300.30">
    <property type="match status" value="1"/>
</dbReference>
<dbReference type="PRINTS" id="PR00154">
    <property type="entry name" value="AMPBINDING"/>
</dbReference>
<dbReference type="InterPro" id="IPR000873">
    <property type="entry name" value="AMP-dep_synth/lig_dom"/>
</dbReference>
<dbReference type="EMBL" id="RSFA01000032">
    <property type="protein sequence ID" value="RSD31392.1"/>
    <property type="molecule type" value="Genomic_DNA"/>
</dbReference>
<dbReference type="GO" id="GO:0005737">
    <property type="term" value="C:cytoplasm"/>
    <property type="evidence" value="ECO:0007669"/>
    <property type="project" value="TreeGrafter"/>
</dbReference>
<dbReference type="InterPro" id="IPR025110">
    <property type="entry name" value="AMP-bd_C"/>
</dbReference>
<accession>A0A3R9F8P4</accession>
<dbReference type="GO" id="GO:0031177">
    <property type="term" value="F:phosphopantetheine binding"/>
    <property type="evidence" value="ECO:0007669"/>
    <property type="project" value="TreeGrafter"/>
</dbReference>
<dbReference type="PANTHER" id="PTHR45527:SF1">
    <property type="entry name" value="FATTY ACID SYNTHASE"/>
    <property type="match status" value="1"/>
</dbReference>
<dbReference type="CDD" id="cd05930">
    <property type="entry name" value="A_NRPS"/>
    <property type="match status" value="1"/>
</dbReference>
<feature type="non-terminal residue" evidence="3">
    <location>
        <position position="1"/>
    </location>
</feature>
<dbReference type="Gene3D" id="3.40.50.12780">
    <property type="entry name" value="N-terminal domain of ligase-like"/>
    <property type="match status" value="1"/>
</dbReference>
<organism evidence="3 4">
    <name type="scientific">Vibrio pectenicida</name>
    <dbReference type="NCBI Taxonomy" id="62763"/>
    <lineage>
        <taxon>Bacteria</taxon>
        <taxon>Pseudomonadati</taxon>
        <taxon>Pseudomonadota</taxon>
        <taxon>Gammaproteobacteria</taxon>
        <taxon>Vibrionales</taxon>
        <taxon>Vibrionaceae</taxon>
        <taxon>Vibrio</taxon>
    </lineage>
</organism>
<evidence type="ECO:0008006" key="5">
    <source>
        <dbReference type="Google" id="ProtNLM"/>
    </source>
</evidence>
<dbReference type="InterPro" id="IPR020459">
    <property type="entry name" value="AMP-binding"/>
</dbReference>
<evidence type="ECO:0000259" key="2">
    <source>
        <dbReference type="Pfam" id="PF13193"/>
    </source>
</evidence>
<dbReference type="GO" id="GO:0044550">
    <property type="term" value="P:secondary metabolite biosynthetic process"/>
    <property type="evidence" value="ECO:0007669"/>
    <property type="project" value="TreeGrafter"/>
</dbReference>
<dbReference type="Pfam" id="PF13193">
    <property type="entry name" value="AMP-binding_C"/>
    <property type="match status" value="1"/>
</dbReference>
<dbReference type="InterPro" id="IPR042099">
    <property type="entry name" value="ANL_N_sf"/>
</dbReference>
<dbReference type="PANTHER" id="PTHR45527">
    <property type="entry name" value="NONRIBOSOMAL PEPTIDE SYNTHETASE"/>
    <property type="match status" value="1"/>
</dbReference>
<dbReference type="Pfam" id="PF00501">
    <property type="entry name" value="AMP-binding"/>
    <property type="match status" value="1"/>
</dbReference>
<feature type="domain" description="AMP-dependent synthetase/ligase" evidence="1">
    <location>
        <begin position="11"/>
        <end position="381"/>
    </location>
</feature>
<feature type="domain" description="AMP-binding enzyme C-terminal" evidence="2">
    <location>
        <begin position="440"/>
        <end position="510"/>
    </location>
</feature>
<dbReference type="InterPro" id="IPR045851">
    <property type="entry name" value="AMP-bd_C_sf"/>
</dbReference>
<evidence type="ECO:0000259" key="1">
    <source>
        <dbReference type="Pfam" id="PF00501"/>
    </source>
</evidence>
<dbReference type="GO" id="GO:0043041">
    <property type="term" value="P:amino acid activation for nonribosomal peptide biosynthetic process"/>
    <property type="evidence" value="ECO:0007669"/>
    <property type="project" value="TreeGrafter"/>
</dbReference>
<proteinExistence type="predicted"/>
<dbReference type="RefSeq" id="WP_125320875.1">
    <property type="nucleotide sequence ID" value="NZ_RSFA01000032.1"/>
</dbReference>
<dbReference type="AlphaFoldDB" id="A0A3R9F8P4"/>
<dbReference type="Proteomes" id="UP000269041">
    <property type="component" value="Unassembled WGS sequence"/>
</dbReference>
<name>A0A3R9F8P4_9VIBR</name>